<accession>A0A3D8IVG1</accession>
<dbReference type="PIRSF" id="PIRSF004486">
    <property type="entry name" value="MraW"/>
    <property type="match status" value="1"/>
</dbReference>
<proteinExistence type="inferred from homology"/>
<dbReference type="SUPFAM" id="SSF53335">
    <property type="entry name" value="S-adenosyl-L-methionine-dependent methyltransferases"/>
    <property type="match status" value="1"/>
</dbReference>
<evidence type="ECO:0000256" key="6">
    <source>
        <dbReference type="ARBA" id="ARBA00022691"/>
    </source>
</evidence>
<feature type="binding site" evidence="7">
    <location>
        <position position="52"/>
    </location>
    <ligand>
        <name>S-adenosyl-L-methionine</name>
        <dbReference type="ChEBI" id="CHEBI:59789"/>
    </ligand>
</feature>
<dbReference type="NCBIfam" id="TIGR00006">
    <property type="entry name" value="16S rRNA (cytosine(1402)-N(4))-methyltransferase RsmH"/>
    <property type="match status" value="1"/>
</dbReference>
<dbReference type="Proteomes" id="UP000257045">
    <property type="component" value="Unassembled WGS sequence"/>
</dbReference>
<evidence type="ECO:0000256" key="5">
    <source>
        <dbReference type="ARBA" id="ARBA00022679"/>
    </source>
</evidence>
<dbReference type="InterPro" id="IPR029063">
    <property type="entry name" value="SAM-dependent_MTases_sf"/>
</dbReference>
<evidence type="ECO:0000313" key="8">
    <source>
        <dbReference type="EMBL" id="RDU69003.1"/>
    </source>
</evidence>
<dbReference type="InterPro" id="IPR002903">
    <property type="entry name" value="RsmH"/>
</dbReference>
<dbReference type="PANTHER" id="PTHR11265">
    <property type="entry name" value="S-ADENOSYL-METHYLTRANSFERASE MRAW"/>
    <property type="match status" value="1"/>
</dbReference>
<dbReference type="GO" id="GO:0071424">
    <property type="term" value="F:rRNA (cytosine-N4-)-methyltransferase activity"/>
    <property type="evidence" value="ECO:0007669"/>
    <property type="project" value="UniProtKB-UniRule"/>
</dbReference>
<evidence type="ECO:0000256" key="2">
    <source>
        <dbReference type="ARBA" id="ARBA00022490"/>
    </source>
</evidence>
<dbReference type="GO" id="GO:0005737">
    <property type="term" value="C:cytoplasm"/>
    <property type="evidence" value="ECO:0007669"/>
    <property type="project" value="UniProtKB-SubCell"/>
</dbReference>
<dbReference type="HAMAP" id="MF_01007">
    <property type="entry name" value="16SrRNA_methyltr_H"/>
    <property type="match status" value="1"/>
</dbReference>
<keyword evidence="3 7" id="KW-0698">rRNA processing</keyword>
<dbReference type="PANTHER" id="PTHR11265:SF0">
    <property type="entry name" value="12S RRNA N4-METHYLCYTIDINE METHYLTRANSFERASE"/>
    <property type="match status" value="1"/>
</dbReference>
<keyword evidence="6 7" id="KW-0949">S-adenosyl-L-methionine</keyword>
<gene>
    <name evidence="7" type="primary">rsmH</name>
    <name evidence="8" type="ORF">CQA58_07760</name>
</gene>
<feature type="binding site" evidence="7">
    <location>
        <position position="105"/>
    </location>
    <ligand>
        <name>S-adenosyl-L-methionine</name>
        <dbReference type="ChEBI" id="CHEBI:59789"/>
    </ligand>
</feature>
<reference evidence="8 9" key="1">
    <citation type="submission" date="2018-04" db="EMBL/GenBank/DDBJ databases">
        <title>Novel Campyloabacter and Helicobacter Species and Strains.</title>
        <authorList>
            <person name="Mannion A.J."/>
            <person name="Shen Z."/>
            <person name="Fox J.G."/>
        </authorList>
    </citation>
    <scope>NUCLEOTIDE SEQUENCE [LARGE SCALE GENOMIC DNA]</scope>
    <source>
        <strain evidence="8 9">MIT 04-9366</strain>
    </source>
</reference>
<dbReference type="Gene3D" id="1.10.150.170">
    <property type="entry name" value="Putative methyltransferase TM0872, insert domain"/>
    <property type="match status" value="1"/>
</dbReference>
<organism evidence="8 9">
    <name type="scientific">Helicobacter brantae</name>
    <dbReference type="NCBI Taxonomy" id="375927"/>
    <lineage>
        <taxon>Bacteria</taxon>
        <taxon>Pseudomonadati</taxon>
        <taxon>Campylobacterota</taxon>
        <taxon>Epsilonproteobacteria</taxon>
        <taxon>Campylobacterales</taxon>
        <taxon>Helicobacteraceae</taxon>
        <taxon>Helicobacter</taxon>
    </lineage>
</organism>
<feature type="binding site" evidence="7">
    <location>
        <position position="98"/>
    </location>
    <ligand>
        <name>S-adenosyl-L-methionine</name>
        <dbReference type="ChEBI" id="CHEBI:59789"/>
    </ligand>
</feature>
<dbReference type="SUPFAM" id="SSF81799">
    <property type="entry name" value="Putative methyltransferase TM0872, insert domain"/>
    <property type="match status" value="1"/>
</dbReference>
<dbReference type="GO" id="GO:0070475">
    <property type="term" value="P:rRNA base methylation"/>
    <property type="evidence" value="ECO:0007669"/>
    <property type="project" value="UniProtKB-UniRule"/>
</dbReference>
<dbReference type="InterPro" id="IPR023397">
    <property type="entry name" value="SAM-dep_MeTrfase_MraW_recog"/>
</dbReference>
<protein>
    <recommendedName>
        <fullName evidence="7">Ribosomal RNA small subunit methyltransferase H</fullName>
        <ecNumber evidence="7">2.1.1.199</ecNumber>
    </recommendedName>
    <alternativeName>
        <fullName evidence="7">16S rRNA m(4)C1402 methyltransferase</fullName>
    </alternativeName>
    <alternativeName>
        <fullName evidence="7">rRNA (cytosine-N(4)-)-methyltransferase RsmH</fullName>
    </alternativeName>
</protein>
<comment type="catalytic activity">
    <reaction evidence="7">
        <text>cytidine(1402) in 16S rRNA + S-adenosyl-L-methionine = N(4)-methylcytidine(1402) in 16S rRNA + S-adenosyl-L-homocysteine + H(+)</text>
        <dbReference type="Rhea" id="RHEA:42928"/>
        <dbReference type="Rhea" id="RHEA-COMP:10286"/>
        <dbReference type="Rhea" id="RHEA-COMP:10287"/>
        <dbReference type="ChEBI" id="CHEBI:15378"/>
        <dbReference type="ChEBI" id="CHEBI:57856"/>
        <dbReference type="ChEBI" id="CHEBI:59789"/>
        <dbReference type="ChEBI" id="CHEBI:74506"/>
        <dbReference type="ChEBI" id="CHEBI:82748"/>
        <dbReference type="EC" id="2.1.1.199"/>
    </reaction>
</comment>
<dbReference type="Gene3D" id="3.40.50.150">
    <property type="entry name" value="Vaccinia Virus protein VP39"/>
    <property type="match status" value="1"/>
</dbReference>
<feature type="binding site" evidence="7">
    <location>
        <begin position="33"/>
        <end position="35"/>
    </location>
    <ligand>
        <name>S-adenosyl-L-methionine</name>
        <dbReference type="ChEBI" id="CHEBI:59789"/>
    </ligand>
</feature>
<feature type="binding site" evidence="7">
    <location>
        <position position="77"/>
    </location>
    <ligand>
        <name>S-adenosyl-L-methionine</name>
        <dbReference type="ChEBI" id="CHEBI:59789"/>
    </ligand>
</feature>
<evidence type="ECO:0000256" key="7">
    <source>
        <dbReference type="HAMAP-Rule" id="MF_01007"/>
    </source>
</evidence>
<dbReference type="RefSeq" id="WP_115570143.1">
    <property type="nucleotide sequence ID" value="NZ_NXLV01000020.1"/>
</dbReference>
<dbReference type="EMBL" id="NXLV01000020">
    <property type="protein sequence ID" value="RDU69003.1"/>
    <property type="molecule type" value="Genomic_DNA"/>
</dbReference>
<evidence type="ECO:0000256" key="1">
    <source>
        <dbReference type="ARBA" id="ARBA00010396"/>
    </source>
</evidence>
<comment type="similarity">
    <text evidence="1 7">Belongs to the methyltransferase superfamily. RsmH family.</text>
</comment>
<evidence type="ECO:0000313" key="9">
    <source>
        <dbReference type="Proteomes" id="UP000257045"/>
    </source>
</evidence>
<keyword evidence="4 7" id="KW-0489">Methyltransferase</keyword>
<keyword evidence="5 7" id="KW-0808">Transferase</keyword>
<dbReference type="EC" id="2.1.1.199" evidence="7"/>
<name>A0A3D8IVG1_9HELI</name>
<comment type="subcellular location">
    <subcellularLocation>
        <location evidence="7">Cytoplasm</location>
    </subcellularLocation>
</comment>
<comment type="caution">
    <text evidence="8">The sequence shown here is derived from an EMBL/GenBank/DDBJ whole genome shotgun (WGS) entry which is preliminary data.</text>
</comment>
<evidence type="ECO:0000256" key="4">
    <source>
        <dbReference type="ARBA" id="ARBA00022603"/>
    </source>
</evidence>
<keyword evidence="9" id="KW-1185">Reference proteome</keyword>
<dbReference type="Pfam" id="PF01795">
    <property type="entry name" value="Methyltransf_5"/>
    <property type="match status" value="1"/>
</dbReference>
<dbReference type="OrthoDB" id="9806637at2"/>
<sequence length="305" mass="34462">MQSPHIPVLKNEVLEVFSSIDKGVLIDCTLGFGGHSKALLEAYPHLQIIGIDQDREAREFCKATLPQDRVQILEGNFSTCIHQALSLSTLPIVGVLADIGVSSLQLDDLSRGFAFSSPSLDMRMDQSQNLDAYKVINHYPKMELERIFREYGEIKEYKKMADLITQERAKKPFESALELSSLLEKHFKKHKIHPATLAFQAIRIEVNDELGVLQSLLQTLQESNLPQAIIAIISFHSLEDRIIKTTFKEWEKSCICPSNVMRCECGDNHSRGKILTKKPLSAKDDELRANPRSRSAKLRAFQFLG</sequence>
<comment type="function">
    <text evidence="7">Specifically methylates the N4 position of cytidine in position 1402 (C1402) of 16S rRNA.</text>
</comment>
<evidence type="ECO:0000256" key="3">
    <source>
        <dbReference type="ARBA" id="ARBA00022552"/>
    </source>
</evidence>
<dbReference type="AlphaFoldDB" id="A0A3D8IVG1"/>
<keyword evidence="2 7" id="KW-0963">Cytoplasm</keyword>